<reference evidence="2" key="2">
    <citation type="submission" date="2020-09" db="EMBL/GenBank/DDBJ databases">
        <authorList>
            <person name="Sun Q."/>
            <person name="Kim S."/>
        </authorList>
    </citation>
    <scope>NUCLEOTIDE SEQUENCE</scope>
    <source>
        <strain evidence="2">KCTC 23310</strain>
    </source>
</reference>
<evidence type="ECO:0000256" key="1">
    <source>
        <dbReference type="SAM" id="Coils"/>
    </source>
</evidence>
<evidence type="ECO:0000313" key="2">
    <source>
        <dbReference type="EMBL" id="GHC43398.1"/>
    </source>
</evidence>
<keyword evidence="3" id="KW-1185">Reference proteome</keyword>
<proteinExistence type="predicted"/>
<dbReference type="Proteomes" id="UP000638981">
    <property type="component" value="Unassembled WGS sequence"/>
</dbReference>
<feature type="coiled-coil region" evidence="1">
    <location>
        <begin position="9"/>
        <end position="66"/>
    </location>
</feature>
<dbReference type="AlphaFoldDB" id="A0A918TDQ8"/>
<sequence>MGAGQMSDLDDYQRRIAAALDRIGQAMARPAPAQGGDELARLTRALETEKAKSQQLDERLRALKSRDGAASQDFEEKVEVLTRQLDVQGLELQRMRKTTIALREQLRALNEATLNGGAEGAAINKALLAELEALRATRASEAAELDEILSELTPLVQEAVENA</sequence>
<keyword evidence="1" id="KW-0175">Coiled coil</keyword>
<accession>A0A918TDQ8</accession>
<name>A0A918TDQ8_9RHOB</name>
<protein>
    <submittedName>
        <fullName evidence="2">Uncharacterized protein</fullName>
    </submittedName>
</protein>
<organism evidence="2 3">
    <name type="scientific">Neogemmobacter tilapiae</name>
    <dbReference type="NCBI Taxonomy" id="875041"/>
    <lineage>
        <taxon>Bacteria</taxon>
        <taxon>Pseudomonadati</taxon>
        <taxon>Pseudomonadota</taxon>
        <taxon>Alphaproteobacteria</taxon>
        <taxon>Rhodobacterales</taxon>
        <taxon>Paracoccaceae</taxon>
        <taxon>Neogemmobacter</taxon>
    </lineage>
</organism>
<dbReference type="EMBL" id="BMYJ01000001">
    <property type="protein sequence ID" value="GHC43398.1"/>
    <property type="molecule type" value="Genomic_DNA"/>
</dbReference>
<feature type="coiled-coil region" evidence="1">
    <location>
        <begin position="92"/>
        <end position="151"/>
    </location>
</feature>
<reference evidence="2" key="1">
    <citation type="journal article" date="2014" name="Int. J. Syst. Evol. Microbiol.">
        <title>Complete genome sequence of Corynebacterium casei LMG S-19264T (=DSM 44701T), isolated from a smear-ripened cheese.</title>
        <authorList>
            <consortium name="US DOE Joint Genome Institute (JGI-PGF)"/>
            <person name="Walter F."/>
            <person name="Albersmeier A."/>
            <person name="Kalinowski J."/>
            <person name="Ruckert C."/>
        </authorList>
    </citation>
    <scope>NUCLEOTIDE SEQUENCE</scope>
    <source>
        <strain evidence="2">KCTC 23310</strain>
    </source>
</reference>
<comment type="caution">
    <text evidence="2">The sequence shown here is derived from an EMBL/GenBank/DDBJ whole genome shotgun (WGS) entry which is preliminary data.</text>
</comment>
<gene>
    <name evidence="2" type="ORF">GCM10007315_00470</name>
</gene>
<evidence type="ECO:0000313" key="3">
    <source>
        <dbReference type="Proteomes" id="UP000638981"/>
    </source>
</evidence>